<reference evidence="2" key="1">
    <citation type="submission" date="2022-12" db="EMBL/GenBank/DDBJ databases">
        <title>Genome assemblies of Blomia tropicalis.</title>
        <authorList>
            <person name="Cui Y."/>
        </authorList>
    </citation>
    <scope>NUCLEOTIDE SEQUENCE</scope>
    <source>
        <tissue evidence="2">Adult mites</tissue>
    </source>
</reference>
<comment type="caution">
    <text evidence="2">The sequence shown here is derived from an EMBL/GenBank/DDBJ whole genome shotgun (WGS) entry which is preliminary data.</text>
</comment>
<dbReference type="AlphaFoldDB" id="A0A9Q0RR68"/>
<dbReference type="Proteomes" id="UP001142055">
    <property type="component" value="Chromosome 1"/>
</dbReference>
<proteinExistence type="predicted"/>
<organism evidence="2 3">
    <name type="scientific">Blomia tropicalis</name>
    <name type="common">Mite</name>
    <dbReference type="NCBI Taxonomy" id="40697"/>
    <lineage>
        <taxon>Eukaryota</taxon>
        <taxon>Metazoa</taxon>
        <taxon>Ecdysozoa</taxon>
        <taxon>Arthropoda</taxon>
        <taxon>Chelicerata</taxon>
        <taxon>Arachnida</taxon>
        <taxon>Acari</taxon>
        <taxon>Acariformes</taxon>
        <taxon>Sarcoptiformes</taxon>
        <taxon>Astigmata</taxon>
        <taxon>Glycyphagoidea</taxon>
        <taxon>Echimyopodidae</taxon>
        <taxon>Blomia</taxon>
    </lineage>
</organism>
<evidence type="ECO:0000313" key="2">
    <source>
        <dbReference type="EMBL" id="KAJ6223461.1"/>
    </source>
</evidence>
<keyword evidence="3" id="KW-1185">Reference proteome</keyword>
<feature type="region of interest" description="Disordered" evidence="1">
    <location>
        <begin position="45"/>
        <end position="99"/>
    </location>
</feature>
<name>A0A9Q0RR68_BLOTA</name>
<protein>
    <submittedName>
        <fullName evidence="2">Uncharacterized protein</fullName>
    </submittedName>
</protein>
<dbReference type="EMBL" id="JAPWDV010000001">
    <property type="protein sequence ID" value="KAJ6223461.1"/>
    <property type="molecule type" value="Genomic_DNA"/>
</dbReference>
<sequence>MTAAANAFFTNHHRNRINTFDLDQKFISGAHNFLNPVSVGLASPFTQPATTSSSRHLSRSHSIDHFTNDNLENGIDIPRSPADPNRFLSMKLSVNSSDD</sequence>
<evidence type="ECO:0000313" key="3">
    <source>
        <dbReference type="Proteomes" id="UP001142055"/>
    </source>
</evidence>
<gene>
    <name evidence="2" type="ORF">RDWZM_002006</name>
</gene>
<accession>A0A9Q0RR68</accession>
<evidence type="ECO:0000256" key="1">
    <source>
        <dbReference type="SAM" id="MobiDB-lite"/>
    </source>
</evidence>